<evidence type="ECO:0000256" key="1">
    <source>
        <dbReference type="SAM" id="MobiDB-lite"/>
    </source>
</evidence>
<feature type="compositionally biased region" description="Low complexity" evidence="1">
    <location>
        <begin position="195"/>
        <end position="231"/>
    </location>
</feature>
<feature type="region of interest" description="Disordered" evidence="1">
    <location>
        <begin position="179"/>
        <end position="296"/>
    </location>
</feature>
<feature type="compositionally biased region" description="Polar residues" evidence="1">
    <location>
        <begin position="279"/>
        <end position="296"/>
    </location>
</feature>
<feature type="transmembrane region" description="Helical" evidence="2">
    <location>
        <begin position="454"/>
        <end position="474"/>
    </location>
</feature>
<dbReference type="InterPro" id="IPR001012">
    <property type="entry name" value="UBX_dom"/>
</dbReference>
<gene>
    <name evidence="4" type="ORF">CFIMG_004545RA</name>
</gene>
<feature type="region of interest" description="Disordered" evidence="1">
    <location>
        <begin position="140"/>
        <end position="164"/>
    </location>
</feature>
<feature type="region of interest" description="Disordered" evidence="1">
    <location>
        <begin position="520"/>
        <end position="582"/>
    </location>
</feature>
<keyword evidence="2" id="KW-0812">Transmembrane</keyword>
<keyword evidence="2" id="KW-0472">Membrane</keyword>
<dbReference type="Proteomes" id="UP000222788">
    <property type="component" value="Unassembled WGS sequence"/>
</dbReference>
<name>A0A2C5WY52_9PEZI</name>
<evidence type="ECO:0000313" key="5">
    <source>
        <dbReference type="Proteomes" id="UP000222788"/>
    </source>
</evidence>
<feature type="compositionally biased region" description="Basic and acidic residues" evidence="1">
    <location>
        <begin position="541"/>
        <end position="562"/>
    </location>
</feature>
<reference evidence="4 5" key="2">
    <citation type="journal article" date="2013" name="IMA Fungus">
        <title>IMA Genome-F 1: Ceratocystis fimbriata: Draft nuclear genome sequence for the plant pathogen, Ceratocystis fimbriata.</title>
        <authorList>
            <person name="Wilken P.M."/>
            <person name="Steenkamp E.T."/>
            <person name="Wingfield M.J."/>
            <person name="de Beer Z.W."/>
            <person name="Wingfield B.D."/>
        </authorList>
    </citation>
    <scope>NUCLEOTIDE SEQUENCE [LARGE SCALE GENOMIC DNA]</scope>
    <source>
        <strain evidence="4 5">CBS 114723</strain>
    </source>
</reference>
<feature type="compositionally biased region" description="Low complexity" evidence="1">
    <location>
        <begin position="153"/>
        <end position="164"/>
    </location>
</feature>
<feature type="compositionally biased region" description="Polar residues" evidence="1">
    <location>
        <begin position="564"/>
        <end position="573"/>
    </location>
</feature>
<dbReference type="GO" id="GO:0036503">
    <property type="term" value="P:ERAD pathway"/>
    <property type="evidence" value="ECO:0007669"/>
    <property type="project" value="TreeGrafter"/>
</dbReference>
<dbReference type="CDD" id="cd01767">
    <property type="entry name" value="UBX"/>
    <property type="match status" value="1"/>
</dbReference>
<dbReference type="Pfam" id="PF23187">
    <property type="entry name" value="UBX7_N"/>
    <property type="match status" value="1"/>
</dbReference>
<dbReference type="EMBL" id="APWK03000124">
    <property type="protein sequence ID" value="PHH50544.1"/>
    <property type="molecule type" value="Genomic_DNA"/>
</dbReference>
<evidence type="ECO:0000256" key="2">
    <source>
        <dbReference type="SAM" id="Phobius"/>
    </source>
</evidence>
<dbReference type="Pfam" id="PF00789">
    <property type="entry name" value="UBX"/>
    <property type="match status" value="1"/>
</dbReference>
<reference evidence="4 5" key="1">
    <citation type="journal article" date="2013" name="Fungal Biol.">
        <title>Analysis of microsatellite markers in the genome of the plant pathogen Ceratocystis fimbriata.</title>
        <authorList>
            <person name="Simpson M.C."/>
            <person name="Wilken P.M."/>
            <person name="Coetzee M.P."/>
            <person name="Wingfield M.J."/>
            <person name="Wingfield B.D."/>
        </authorList>
    </citation>
    <scope>NUCLEOTIDE SEQUENCE [LARGE SCALE GENOMIC DNA]</scope>
    <source>
        <strain evidence="4 5">CBS 114723</strain>
    </source>
</reference>
<sequence>MFYHGSLQEGIATAVQRNKTVVCFVTDEQEESKLWENEFLVDDEVTLNQSLNNRLPSNIFPNSQANALNPGSTPPLVMIADILHNEAIALRLAAGSEEAGYLAAIFPLPKTPTLVILKNGELKEYISAGTTKEVFMQRTLNSFGRKRKPTPEPATSSPTSEQSAASIIAAALSAASSPVIRASSSRGPSPPPPYSTSQLSQTQTQTLSSSESAPSNQDTQADTQPPTQSSPALSPAQQILAERAARLTAQRAEEDRKARDSKPSPSSSSDPAPAPPASLTPQQSDHASSINRQRNAQLAEKKRILQQIEDDKLARRQRAADRSAAKLTPGAVATALASAPSSSISRSSNDAMAALQVRLQDGTSLRSRFSRDTTLAGDVRDWVSRERAAKGLPDSAYQFKLVLTPQPNRLLDGADEDKPLHAIGLTPSATLVLVSTSGASSAYANTAAGAGGPLSYILAFFAWISALLCTFLGIGGPARTDDSSTDQTGGADSTAVKATGVGRRETYGGAVAGRQLSAEDLHRRRQQVSGSSSVASGSRIRGFEQQRMEPGEEERNAQRGEQHQLYNGNSTNFEPRPDDDDQ</sequence>
<dbReference type="STRING" id="1035309.A0A2C5WY52"/>
<dbReference type="PANTHER" id="PTHR46424">
    <property type="entry name" value="UBX DOMAIN-CONTAINING PROTEIN 4"/>
    <property type="match status" value="1"/>
</dbReference>
<dbReference type="PANTHER" id="PTHR46424:SF1">
    <property type="entry name" value="UBX DOMAIN-CONTAINING PROTEIN 4"/>
    <property type="match status" value="1"/>
</dbReference>
<feature type="region of interest" description="Disordered" evidence="1">
    <location>
        <begin position="480"/>
        <end position="501"/>
    </location>
</feature>
<evidence type="ECO:0000313" key="4">
    <source>
        <dbReference type="EMBL" id="PHH50544.1"/>
    </source>
</evidence>
<feature type="domain" description="UBX" evidence="3">
    <location>
        <begin position="348"/>
        <end position="433"/>
    </location>
</feature>
<feature type="compositionally biased region" description="Basic and acidic residues" evidence="1">
    <location>
        <begin position="251"/>
        <end position="262"/>
    </location>
</feature>
<accession>A0A2C5WY52</accession>
<protein>
    <recommendedName>
        <fullName evidence="3">UBX domain-containing protein</fullName>
    </recommendedName>
</protein>
<dbReference type="GO" id="GO:0005783">
    <property type="term" value="C:endoplasmic reticulum"/>
    <property type="evidence" value="ECO:0007669"/>
    <property type="project" value="TreeGrafter"/>
</dbReference>
<proteinExistence type="predicted"/>
<dbReference type="AlphaFoldDB" id="A0A2C5WY52"/>
<dbReference type="SMART" id="SM00166">
    <property type="entry name" value="UBX"/>
    <property type="match status" value="1"/>
</dbReference>
<keyword evidence="5" id="KW-1185">Reference proteome</keyword>
<feature type="compositionally biased region" description="Low complexity" evidence="1">
    <location>
        <begin position="527"/>
        <end position="539"/>
    </location>
</feature>
<keyword evidence="2" id="KW-1133">Transmembrane helix</keyword>
<dbReference type="OrthoDB" id="2445133at2759"/>
<organism evidence="4 5">
    <name type="scientific">Ceratocystis fimbriata CBS 114723</name>
    <dbReference type="NCBI Taxonomy" id="1035309"/>
    <lineage>
        <taxon>Eukaryota</taxon>
        <taxon>Fungi</taxon>
        <taxon>Dikarya</taxon>
        <taxon>Ascomycota</taxon>
        <taxon>Pezizomycotina</taxon>
        <taxon>Sordariomycetes</taxon>
        <taxon>Hypocreomycetidae</taxon>
        <taxon>Microascales</taxon>
        <taxon>Ceratocystidaceae</taxon>
        <taxon>Ceratocystis</taxon>
    </lineage>
</organism>
<dbReference type="InterPro" id="IPR029071">
    <property type="entry name" value="Ubiquitin-like_domsf"/>
</dbReference>
<dbReference type="Gene3D" id="3.10.20.90">
    <property type="entry name" value="Phosphatidylinositol 3-kinase Catalytic Subunit, Chain A, domain 1"/>
    <property type="match status" value="1"/>
</dbReference>
<comment type="caution">
    <text evidence="4">The sequence shown here is derived from an EMBL/GenBank/DDBJ whole genome shotgun (WGS) entry which is preliminary data.</text>
</comment>
<dbReference type="PROSITE" id="PS50033">
    <property type="entry name" value="UBX"/>
    <property type="match status" value="1"/>
</dbReference>
<dbReference type="SUPFAM" id="SSF54236">
    <property type="entry name" value="Ubiquitin-like"/>
    <property type="match status" value="1"/>
</dbReference>
<evidence type="ECO:0000259" key="3">
    <source>
        <dbReference type="PROSITE" id="PS50033"/>
    </source>
</evidence>